<organism evidence="2 3">
    <name type="scientific">Hafnia phage Pocis76</name>
    <dbReference type="NCBI Taxonomy" id="2831174"/>
    <lineage>
        <taxon>Viruses</taxon>
        <taxon>Duplodnaviria</taxon>
        <taxon>Heunggongvirae</taxon>
        <taxon>Uroviricota</taxon>
        <taxon>Caudoviricetes</taxon>
        <taxon>Drexlerviridae</taxon>
        <taxon>Tempevirinae</taxon>
        <taxon>Pocisvirus</taxon>
        <taxon>Pocisvirus pocis76</taxon>
    </lineage>
</organism>
<accession>A0A8E7FMI7</accession>
<sequence>MCDCRISSEILLTKEKLLSEMLTYSDGTLYWKEWRRGVRRDMVAGSITKNGYVSVGAKGVKTYAHRIVWVMFNGDIPDGVEIDHINHDRADNRIENLRLVSRAENLKNKGVIKSSSGEMGVYWSNAAQKWEAAINVNGKKKYLGLFNSVESAKAARMEANRLYGFHKNHGAT</sequence>
<dbReference type="CDD" id="cd00085">
    <property type="entry name" value="HNHc"/>
    <property type="match status" value="1"/>
</dbReference>
<name>A0A8E7FMI7_9CAUD</name>
<keyword evidence="2" id="KW-0540">Nuclease</keyword>
<dbReference type="Proteomes" id="UP000678489">
    <property type="component" value="Segment"/>
</dbReference>
<dbReference type="GO" id="GO:0004519">
    <property type="term" value="F:endonuclease activity"/>
    <property type="evidence" value="ECO:0007669"/>
    <property type="project" value="UniProtKB-KW"/>
</dbReference>
<evidence type="ECO:0000313" key="3">
    <source>
        <dbReference type="Proteomes" id="UP000678489"/>
    </source>
</evidence>
<keyword evidence="2" id="KW-0378">Hydrolase</keyword>
<protein>
    <submittedName>
        <fullName evidence="2">HNH endonuclease</fullName>
    </submittedName>
</protein>
<keyword evidence="3" id="KW-1185">Reference proteome</keyword>
<feature type="domain" description="HNH nuclease" evidence="1">
    <location>
        <begin position="63"/>
        <end position="106"/>
    </location>
</feature>
<evidence type="ECO:0000259" key="1">
    <source>
        <dbReference type="Pfam" id="PF13392"/>
    </source>
</evidence>
<dbReference type="Pfam" id="PF13392">
    <property type="entry name" value="HNH_3"/>
    <property type="match status" value="1"/>
</dbReference>
<dbReference type="EMBL" id="MW689258">
    <property type="protein sequence ID" value="QVW27770.1"/>
    <property type="molecule type" value="Genomic_DNA"/>
</dbReference>
<keyword evidence="2" id="KW-0255">Endonuclease</keyword>
<evidence type="ECO:0000313" key="2">
    <source>
        <dbReference type="EMBL" id="QVW27770.1"/>
    </source>
</evidence>
<proteinExistence type="predicted"/>
<reference evidence="2" key="1">
    <citation type="submission" date="2021-03" db="EMBL/GenBank/DDBJ databases">
        <title>Complete genome sequence of Hafnia phage Pocis76.</title>
        <authorList>
            <person name="Dislers A."/>
            <person name="Zrelovs N."/>
            <person name="Kazaks A."/>
        </authorList>
    </citation>
    <scope>NUCLEOTIDE SEQUENCE</scope>
</reference>
<dbReference type="InterPro" id="IPR003615">
    <property type="entry name" value="HNH_nuc"/>
</dbReference>